<dbReference type="Gene3D" id="2.40.30.170">
    <property type="match status" value="1"/>
</dbReference>
<dbReference type="SUPFAM" id="SSF111369">
    <property type="entry name" value="HlyD-like secretion proteins"/>
    <property type="match status" value="1"/>
</dbReference>
<dbReference type="OrthoDB" id="9778236at2"/>
<organism evidence="2 3">
    <name type="scientific">Chryseolinea serpens</name>
    <dbReference type="NCBI Taxonomy" id="947013"/>
    <lineage>
        <taxon>Bacteria</taxon>
        <taxon>Pseudomonadati</taxon>
        <taxon>Bacteroidota</taxon>
        <taxon>Cytophagia</taxon>
        <taxon>Cytophagales</taxon>
        <taxon>Fulvivirgaceae</taxon>
        <taxon>Chryseolinea</taxon>
    </lineage>
</organism>
<dbReference type="EMBL" id="FQWQ01000001">
    <property type="protein sequence ID" value="SHG41116.1"/>
    <property type="molecule type" value="Genomic_DNA"/>
</dbReference>
<evidence type="ECO:0000313" key="3">
    <source>
        <dbReference type="Proteomes" id="UP000184212"/>
    </source>
</evidence>
<feature type="coiled-coil region" evidence="1">
    <location>
        <begin position="86"/>
        <end position="144"/>
    </location>
</feature>
<sequence>MKRIAYLAALLITACSGHKNDFDASGTFEAVETIVSAEATGTLKMFNVAEGQDLKAGEIVGVIDSVQLYLKKKQMQAQIGAVLSRKPNVAKQLAALQEQLKQAEREQQRLTRLVKADAATQKQLDDATTQLDVVKKQIEAQQSSLGITTSSLNEEASPIFVQVAQLEDQLAKCKIVNPVSGTVLTKYAEANEMAVTAKPLYKIADLSTIILRAYITGDQFAQVKLHQNVKVQVDDGKGNYKGYDGTMEWISDKAEFTPKTIQTKDERANLVYAVKINVKNDGFLKIGMYGEIKW</sequence>
<reference evidence="2 3" key="1">
    <citation type="submission" date="2016-11" db="EMBL/GenBank/DDBJ databases">
        <authorList>
            <person name="Jaros S."/>
            <person name="Januszkiewicz K."/>
            <person name="Wedrychowicz H."/>
        </authorList>
    </citation>
    <scope>NUCLEOTIDE SEQUENCE [LARGE SCALE GENOMIC DNA]</scope>
    <source>
        <strain evidence="2 3">DSM 24574</strain>
    </source>
</reference>
<dbReference type="GO" id="GO:1990281">
    <property type="term" value="C:efflux pump complex"/>
    <property type="evidence" value="ECO:0007669"/>
    <property type="project" value="TreeGrafter"/>
</dbReference>
<dbReference type="Gene3D" id="1.10.287.470">
    <property type="entry name" value="Helix hairpin bin"/>
    <property type="match status" value="1"/>
</dbReference>
<dbReference type="Proteomes" id="UP000184212">
    <property type="component" value="Unassembled WGS sequence"/>
</dbReference>
<dbReference type="PROSITE" id="PS51257">
    <property type="entry name" value="PROKAR_LIPOPROTEIN"/>
    <property type="match status" value="1"/>
</dbReference>
<dbReference type="PANTHER" id="PTHR30469">
    <property type="entry name" value="MULTIDRUG RESISTANCE PROTEIN MDTA"/>
    <property type="match status" value="1"/>
</dbReference>
<keyword evidence="3" id="KW-1185">Reference proteome</keyword>
<proteinExistence type="predicted"/>
<dbReference type="STRING" id="947013.SAMN04488109_0125"/>
<name>A0A1M5JKK6_9BACT</name>
<keyword evidence="1" id="KW-0175">Coiled coil</keyword>
<evidence type="ECO:0000313" key="2">
    <source>
        <dbReference type="EMBL" id="SHG41116.1"/>
    </source>
</evidence>
<dbReference type="AlphaFoldDB" id="A0A1M5JKK6"/>
<gene>
    <name evidence="2" type="ORF">SAMN04488109_0125</name>
</gene>
<evidence type="ECO:0000256" key="1">
    <source>
        <dbReference type="SAM" id="Coils"/>
    </source>
</evidence>
<accession>A0A1M5JKK6</accession>
<dbReference type="RefSeq" id="WP_073129872.1">
    <property type="nucleotide sequence ID" value="NZ_FQWQ01000001.1"/>
</dbReference>
<dbReference type="GO" id="GO:0015562">
    <property type="term" value="F:efflux transmembrane transporter activity"/>
    <property type="evidence" value="ECO:0007669"/>
    <property type="project" value="TreeGrafter"/>
</dbReference>
<protein>
    <submittedName>
        <fullName evidence="2">HlyD family secretion protein</fullName>
    </submittedName>
</protein>
<dbReference type="Gene3D" id="2.40.50.100">
    <property type="match status" value="1"/>
</dbReference>